<dbReference type="SMART" id="SM00220">
    <property type="entry name" value="S_TKc"/>
    <property type="match status" value="1"/>
</dbReference>
<evidence type="ECO:0000256" key="6">
    <source>
        <dbReference type="ARBA" id="ARBA00022840"/>
    </source>
</evidence>
<gene>
    <name evidence="10" type="ORF">ACFQ34_14310</name>
</gene>
<dbReference type="SUPFAM" id="SSF56112">
    <property type="entry name" value="Protein kinase-like (PK-like)"/>
    <property type="match status" value="1"/>
</dbReference>
<dbReference type="InterPro" id="IPR000719">
    <property type="entry name" value="Prot_kinase_dom"/>
</dbReference>
<keyword evidence="4 7" id="KW-0547">Nucleotide-binding</keyword>
<evidence type="ECO:0000256" key="1">
    <source>
        <dbReference type="ARBA" id="ARBA00012513"/>
    </source>
</evidence>
<dbReference type="CDD" id="cd14014">
    <property type="entry name" value="STKc_PknB_like"/>
    <property type="match status" value="1"/>
</dbReference>
<evidence type="ECO:0000256" key="3">
    <source>
        <dbReference type="ARBA" id="ARBA00022679"/>
    </source>
</evidence>
<accession>A0ABW3VH51</accession>
<evidence type="ECO:0000256" key="8">
    <source>
        <dbReference type="SAM" id="MobiDB-lite"/>
    </source>
</evidence>
<evidence type="ECO:0000259" key="9">
    <source>
        <dbReference type="PROSITE" id="PS50011"/>
    </source>
</evidence>
<keyword evidence="11" id="KW-1185">Reference proteome</keyword>
<dbReference type="EMBL" id="JBHTMB010000130">
    <property type="protein sequence ID" value="MFD1234459.1"/>
    <property type="molecule type" value="Genomic_DNA"/>
</dbReference>
<feature type="compositionally biased region" description="Basic and acidic residues" evidence="8">
    <location>
        <begin position="437"/>
        <end position="448"/>
    </location>
</feature>
<feature type="binding site" evidence="7">
    <location>
        <position position="53"/>
    </location>
    <ligand>
        <name>ATP</name>
        <dbReference type="ChEBI" id="CHEBI:30616"/>
    </ligand>
</feature>
<keyword evidence="5 10" id="KW-0418">Kinase</keyword>
<name>A0ABW3VH51_9PSEU</name>
<evidence type="ECO:0000313" key="10">
    <source>
        <dbReference type="EMBL" id="MFD1234459.1"/>
    </source>
</evidence>
<dbReference type="PROSITE" id="PS00108">
    <property type="entry name" value="PROTEIN_KINASE_ST"/>
    <property type="match status" value="1"/>
</dbReference>
<reference evidence="11" key="1">
    <citation type="journal article" date="2019" name="Int. J. Syst. Evol. Microbiol.">
        <title>The Global Catalogue of Microorganisms (GCM) 10K type strain sequencing project: providing services to taxonomists for standard genome sequencing and annotation.</title>
        <authorList>
            <consortium name="The Broad Institute Genomics Platform"/>
            <consortium name="The Broad Institute Genome Sequencing Center for Infectious Disease"/>
            <person name="Wu L."/>
            <person name="Ma J."/>
        </authorList>
    </citation>
    <scope>NUCLEOTIDE SEQUENCE [LARGE SCALE GENOMIC DNA]</scope>
    <source>
        <strain evidence="11">CCUG 49018</strain>
    </source>
</reference>
<protein>
    <recommendedName>
        <fullName evidence="1">non-specific serine/threonine protein kinase</fullName>
        <ecNumber evidence="1">2.7.11.1</ecNumber>
    </recommendedName>
</protein>
<feature type="domain" description="Protein kinase" evidence="9">
    <location>
        <begin position="24"/>
        <end position="271"/>
    </location>
</feature>
<proteinExistence type="predicted"/>
<dbReference type="Gene3D" id="3.30.200.20">
    <property type="entry name" value="Phosphorylase Kinase, domain 1"/>
    <property type="match status" value="1"/>
</dbReference>
<feature type="compositionally biased region" description="Low complexity" evidence="8">
    <location>
        <begin position="419"/>
        <end position="429"/>
    </location>
</feature>
<dbReference type="GO" id="GO:0004674">
    <property type="term" value="F:protein serine/threonine kinase activity"/>
    <property type="evidence" value="ECO:0007669"/>
    <property type="project" value="UniProtKB-EC"/>
</dbReference>
<feature type="region of interest" description="Disordered" evidence="8">
    <location>
        <begin position="346"/>
        <end position="448"/>
    </location>
</feature>
<evidence type="ECO:0000256" key="7">
    <source>
        <dbReference type="PROSITE-ProRule" id="PRU10141"/>
    </source>
</evidence>
<dbReference type="PROSITE" id="PS00107">
    <property type="entry name" value="PROTEIN_KINASE_ATP"/>
    <property type="match status" value="1"/>
</dbReference>
<dbReference type="InterPro" id="IPR008271">
    <property type="entry name" value="Ser/Thr_kinase_AS"/>
</dbReference>
<dbReference type="PROSITE" id="PS50011">
    <property type="entry name" value="PROTEIN_KINASE_DOM"/>
    <property type="match status" value="1"/>
</dbReference>
<keyword evidence="2" id="KW-0723">Serine/threonine-protein kinase</keyword>
<keyword evidence="3 10" id="KW-0808">Transferase</keyword>
<feature type="compositionally biased region" description="Basic and acidic residues" evidence="8">
    <location>
        <begin position="390"/>
        <end position="418"/>
    </location>
</feature>
<dbReference type="PANTHER" id="PTHR43289:SF6">
    <property type="entry name" value="SERINE_THREONINE-PROTEIN KINASE NEKL-3"/>
    <property type="match status" value="1"/>
</dbReference>
<dbReference type="Pfam" id="PF00069">
    <property type="entry name" value="Pkinase"/>
    <property type="match status" value="1"/>
</dbReference>
<dbReference type="PANTHER" id="PTHR43289">
    <property type="entry name" value="MITOGEN-ACTIVATED PROTEIN KINASE KINASE KINASE 20-RELATED"/>
    <property type="match status" value="1"/>
</dbReference>
<comment type="caution">
    <text evidence="10">The sequence shown here is derived from an EMBL/GenBank/DDBJ whole genome shotgun (WGS) entry which is preliminary data.</text>
</comment>
<feature type="compositionally biased region" description="Low complexity" evidence="8">
    <location>
        <begin position="348"/>
        <end position="381"/>
    </location>
</feature>
<evidence type="ECO:0000256" key="5">
    <source>
        <dbReference type="ARBA" id="ARBA00022777"/>
    </source>
</evidence>
<dbReference type="Gene3D" id="1.10.510.10">
    <property type="entry name" value="Transferase(Phosphotransferase) domain 1"/>
    <property type="match status" value="1"/>
</dbReference>
<dbReference type="RefSeq" id="WP_379652997.1">
    <property type="nucleotide sequence ID" value="NZ_JBHTMB010000130.1"/>
</dbReference>
<keyword evidence="6 7" id="KW-0067">ATP-binding</keyword>
<dbReference type="InterPro" id="IPR017441">
    <property type="entry name" value="Protein_kinase_ATP_BS"/>
</dbReference>
<dbReference type="Proteomes" id="UP001597182">
    <property type="component" value="Unassembled WGS sequence"/>
</dbReference>
<evidence type="ECO:0000256" key="4">
    <source>
        <dbReference type="ARBA" id="ARBA00022741"/>
    </source>
</evidence>
<dbReference type="EC" id="2.7.11.1" evidence="1"/>
<dbReference type="InterPro" id="IPR011009">
    <property type="entry name" value="Kinase-like_dom_sf"/>
</dbReference>
<evidence type="ECO:0000256" key="2">
    <source>
        <dbReference type="ARBA" id="ARBA00022527"/>
    </source>
</evidence>
<sequence>MTATVHGTDLGDQPAWGPELPGRYRLGGLVGVGGTASVYRATDVSTGTEVAVKVLHATSDPTVAARFAGEVRLLRGLHHPGLARIVDAGLAGPHPFLVTRFVDGETLQTTIRRGPMDVSEVTALGARLASTLAHVHAHGVVHRDVKPANILLDGTGRPFLTDFGVSRLVEATQLTETGATVGTPAYMAPEQVRGSRVGPAADVYALGLVLLEALTGRREYPGGLVESAVARLHRSPRVPAELPTGLAALLRRMTADDPDRRPDAGTVATRLAGRAAAAAARGRRVARVLAAAVALGVVGLGVSRVPDLVRADAVVADTPAELDAPAEAGPDPSTDGGSRVVVAERTRASSAGRAGPAAAAGTEPPATPAAGTTPDAGTTGTLDDDAADGAARDAAARDSAANDRPRDAAAGDSVRDADAGAATTPTTAAKSNNGKAKGHDKGRGNGRS</sequence>
<organism evidence="10 11">
    <name type="scientific">Pseudonocardia benzenivorans</name>
    <dbReference type="NCBI Taxonomy" id="228005"/>
    <lineage>
        <taxon>Bacteria</taxon>
        <taxon>Bacillati</taxon>
        <taxon>Actinomycetota</taxon>
        <taxon>Actinomycetes</taxon>
        <taxon>Pseudonocardiales</taxon>
        <taxon>Pseudonocardiaceae</taxon>
        <taxon>Pseudonocardia</taxon>
    </lineage>
</organism>
<evidence type="ECO:0000313" key="11">
    <source>
        <dbReference type="Proteomes" id="UP001597182"/>
    </source>
</evidence>